<keyword evidence="8" id="KW-0238">DNA-binding</keyword>
<dbReference type="PROSITE" id="PS50157">
    <property type="entry name" value="ZINC_FINGER_C2H2_2"/>
    <property type="match status" value="9"/>
</dbReference>
<accession>A0A674JZ46</accession>
<keyword evidence="4" id="KW-0677">Repeat</keyword>
<dbReference type="FunFam" id="3.30.160.60:FF:001119">
    <property type="entry name" value="zinc finger protein 408"/>
    <property type="match status" value="1"/>
</dbReference>
<dbReference type="PROSITE" id="PS00028">
    <property type="entry name" value="ZINC_FINGER_C2H2_1"/>
    <property type="match status" value="8"/>
</dbReference>
<dbReference type="Ensembl" id="ENSTMTT00000028069.1">
    <property type="protein sequence ID" value="ENSTMTP00000027091.1"/>
    <property type="gene ID" value="ENSTMTG00000019762.1"/>
</dbReference>
<dbReference type="Pfam" id="PF01352">
    <property type="entry name" value="KRAB"/>
    <property type="match status" value="1"/>
</dbReference>
<dbReference type="SMART" id="SM00355">
    <property type="entry name" value="ZnF_C2H2"/>
    <property type="match status" value="8"/>
</dbReference>
<dbReference type="PANTHER" id="PTHR24381:SF393">
    <property type="entry name" value="CHROMATIN-LINKED ADAPTOR FOR MSL PROTEINS, ISOFORM B"/>
    <property type="match status" value="1"/>
</dbReference>
<feature type="region of interest" description="Disordered" evidence="12">
    <location>
        <begin position="65"/>
        <end position="115"/>
    </location>
</feature>
<dbReference type="AlphaFoldDB" id="A0A674JZ46"/>
<dbReference type="FunFam" id="3.30.160.60:FF:002063">
    <property type="entry name" value="RB associated KRAB zinc finger"/>
    <property type="match status" value="2"/>
</dbReference>
<keyword evidence="3" id="KW-0479">Metal-binding</keyword>
<reference evidence="15" key="1">
    <citation type="submission" date="2025-08" db="UniProtKB">
        <authorList>
            <consortium name="Ensembl"/>
        </authorList>
    </citation>
    <scope>IDENTIFICATION</scope>
</reference>
<evidence type="ECO:0000313" key="15">
    <source>
        <dbReference type="Ensembl" id="ENSTMTP00000027091.1"/>
    </source>
</evidence>
<protein>
    <submittedName>
        <fullName evidence="15">Uncharacterized protein</fullName>
    </submittedName>
</protein>
<feature type="region of interest" description="Disordered" evidence="12">
    <location>
        <begin position="492"/>
        <end position="511"/>
    </location>
</feature>
<dbReference type="GO" id="GO:0008270">
    <property type="term" value="F:zinc ion binding"/>
    <property type="evidence" value="ECO:0007669"/>
    <property type="project" value="UniProtKB-KW"/>
</dbReference>
<dbReference type="SUPFAM" id="SSF57667">
    <property type="entry name" value="beta-beta-alpha zinc fingers"/>
    <property type="match status" value="5"/>
</dbReference>
<feature type="domain" description="C2H2-type" evidence="13">
    <location>
        <begin position="254"/>
        <end position="281"/>
    </location>
</feature>
<evidence type="ECO:0000256" key="4">
    <source>
        <dbReference type="ARBA" id="ARBA00022737"/>
    </source>
</evidence>
<dbReference type="CDD" id="cd07765">
    <property type="entry name" value="KRAB_A-box"/>
    <property type="match status" value="1"/>
</dbReference>
<feature type="compositionally biased region" description="Polar residues" evidence="12">
    <location>
        <begin position="99"/>
        <end position="111"/>
    </location>
</feature>
<evidence type="ECO:0000256" key="3">
    <source>
        <dbReference type="ARBA" id="ARBA00022723"/>
    </source>
</evidence>
<evidence type="ECO:0000256" key="6">
    <source>
        <dbReference type="ARBA" id="ARBA00022833"/>
    </source>
</evidence>
<reference evidence="15" key="2">
    <citation type="submission" date="2025-09" db="UniProtKB">
        <authorList>
            <consortium name="Ensembl"/>
        </authorList>
    </citation>
    <scope>IDENTIFICATION</scope>
</reference>
<dbReference type="Pfam" id="PF00096">
    <property type="entry name" value="zf-C2H2"/>
    <property type="match status" value="8"/>
</dbReference>
<dbReference type="InterPro" id="IPR001909">
    <property type="entry name" value="KRAB"/>
</dbReference>
<feature type="domain" description="C2H2-type" evidence="13">
    <location>
        <begin position="422"/>
        <end position="449"/>
    </location>
</feature>
<comment type="subcellular location">
    <subcellularLocation>
        <location evidence="1">Nucleus</location>
    </subcellularLocation>
</comment>
<dbReference type="FunFam" id="3.30.160.60:FF:000352">
    <property type="entry name" value="zinc finger protein 3 homolog"/>
    <property type="match status" value="1"/>
</dbReference>
<dbReference type="GeneTree" id="ENSGT01150000286944"/>
<dbReference type="PROSITE" id="PS50805">
    <property type="entry name" value="KRAB"/>
    <property type="match status" value="1"/>
</dbReference>
<feature type="domain" description="C2H2-type" evidence="13">
    <location>
        <begin position="450"/>
        <end position="477"/>
    </location>
</feature>
<dbReference type="InterPro" id="IPR013087">
    <property type="entry name" value="Znf_C2H2_type"/>
</dbReference>
<feature type="domain" description="C2H2-type" evidence="13">
    <location>
        <begin position="282"/>
        <end position="309"/>
    </location>
</feature>
<feature type="domain" description="C2H2-type" evidence="13">
    <location>
        <begin position="338"/>
        <end position="365"/>
    </location>
</feature>
<dbReference type="FunFam" id="3.30.160.60:FF:002090">
    <property type="entry name" value="Zinc finger protein 473"/>
    <property type="match status" value="1"/>
</dbReference>
<dbReference type="SUPFAM" id="SSF109640">
    <property type="entry name" value="KRAB domain (Kruppel-associated box)"/>
    <property type="match status" value="1"/>
</dbReference>
<dbReference type="Gene3D" id="6.10.140.140">
    <property type="match status" value="1"/>
</dbReference>
<keyword evidence="16" id="KW-1185">Reference proteome</keyword>
<dbReference type="InterPro" id="IPR036236">
    <property type="entry name" value="Znf_C2H2_sf"/>
</dbReference>
<dbReference type="FunFam" id="3.30.160.60:FF:001502">
    <property type="entry name" value="ZFP28 zinc finger protein"/>
    <property type="match status" value="1"/>
</dbReference>
<name>A0A674JZ46_9SAUR</name>
<dbReference type="FunFam" id="3.30.160.60:FF:002343">
    <property type="entry name" value="Zinc finger protein 33A"/>
    <property type="match status" value="1"/>
</dbReference>
<evidence type="ECO:0000313" key="16">
    <source>
        <dbReference type="Proteomes" id="UP000472274"/>
    </source>
</evidence>
<evidence type="ECO:0000256" key="2">
    <source>
        <dbReference type="ARBA" id="ARBA00006991"/>
    </source>
</evidence>
<feature type="compositionally biased region" description="Basic and acidic residues" evidence="12">
    <location>
        <begin position="69"/>
        <end position="98"/>
    </location>
</feature>
<keyword evidence="5 11" id="KW-0863">Zinc-finger</keyword>
<proteinExistence type="inferred from homology"/>
<evidence type="ECO:0000256" key="12">
    <source>
        <dbReference type="SAM" id="MobiDB-lite"/>
    </source>
</evidence>
<evidence type="ECO:0000256" key="8">
    <source>
        <dbReference type="ARBA" id="ARBA00023125"/>
    </source>
</evidence>
<keyword evidence="10" id="KW-0539">Nucleus</keyword>
<keyword evidence="7" id="KW-0805">Transcription regulation</keyword>
<dbReference type="SMART" id="SM00349">
    <property type="entry name" value="KRAB"/>
    <property type="match status" value="1"/>
</dbReference>
<dbReference type="GO" id="GO:0005634">
    <property type="term" value="C:nucleus"/>
    <property type="evidence" value="ECO:0007669"/>
    <property type="project" value="UniProtKB-SubCell"/>
</dbReference>
<evidence type="ECO:0000256" key="11">
    <source>
        <dbReference type="PROSITE-ProRule" id="PRU00042"/>
    </source>
</evidence>
<dbReference type="Gene3D" id="3.30.160.60">
    <property type="entry name" value="Classic Zinc Finger"/>
    <property type="match status" value="10"/>
</dbReference>
<feature type="domain" description="C2H2-type" evidence="13">
    <location>
        <begin position="226"/>
        <end position="253"/>
    </location>
</feature>
<keyword evidence="6" id="KW-0862">Zinc</keyword>
<dbReference type="FunFam" id="3.30.160.60:FF:001343">
    <property type="entry name" value="Zinc finger protein 568"/>
    <property type="match status" value="1"/>
</dbReference>
<evidence type="ECO:0000256" key="5">
    <source>
        <dbReference type="ARBA" id="ARBA00022771"/>
    </source>
</evidence>
<dbReference type="GO" id="GO:0000981">
    <property type="term" value="F:DNA-binding transcription factor activity, RNA polymerase II-specific"/>
    <property type="evidence" value="ECO:0007669"/>
    <property type="project" value="TreeGrafter"/>
</dbReference>
<comment type="similarity">
    <text evidence="2">Belongs to the krueppel C2H2-type zinc-finger protein family.</text>
</comment>
<sequence>MPVTFEEVAVYFTQAQGALLDPGQRALYRDVMQENYETVTSLGFPIPKPDLIARLERGEELWVPDLQATEERENPRGTRTGEESVRLTRKPSEGKSSDSQKCAVRSSSSPPGQAVVRYHTLSPTHLVSFFRFCYSPFSPRVSVNEEDNQQQEVPREVEPWGTFLRRAEGNFSQCLEQGEAWGNRGRSEKQLGKVTKMDESIDCGAGCKDPKETTVQQTSHKEEKPYKCPNIENRSHMSTNLISHWRNHTGERPYKCLDCGKCFNQKSTLVRHQTVHTGEKLHKCSECGKSFSRCSYLAIHQRIHTGFRPYKCLECGKCFNWKSSLITHQRTHTGEKPHKCSDCGKSFMHRSDLIRHQKTHTREKPHKCLDCGKTFTQRSTLVAHQRIHTGEKPFKCLDCGKCFSQSSYLTSHQQIHTGERTYKCLDCGKCFNWQSSFITHLKIHTGEKPHKCLDCGKSFSSTSDLAKHHRTHTGERPYKCLNCGKMISLSCHPSPPSDKQRLGTPFLTHPG</sequence>
<keyword evidence="9" id="KW-0804">Transcription</keyword>
<dbReference type="GO" id="GO:0000977">
    <property type="term" value="F:RNA polymerase II transcription regulatory region sequence-specific DNA binding"/>
    <property type="evidence" value="ECO:0007669"/>
    <property type="project" value="TreeGrafter"/>
</dbReference>
<dbReference type="PANTHER" id="PTHR24381">
    <property type="entry name" value="ZINC FINGER PROTEIN"/>
    <property type="match status" value="1"/>
</dbReference>
<evidence type="ECO:0000256" key="9">
    <source>
        <dbReference type="ARBA" id="ARBA00023163"/>
    </source>
</evidence>
<feature type="domain" description="C2H2-type" evidence="13">
    <location>
        <begin position="366"/>
        <end position="393"/>
    </location>
</feature>
<feature type="domain" description="C2H2-type" evidence="13">
    <location>
        <begin position="394"/>
        <end position="421"/>
    </location>
</feature>
<dbReference type="Proteomes" id="UP000472274">
    <property type="component" value="Unplaced"/>
</dbReference>
<dbReference type="InterPro" id="IPR036051">
    <property type="entry name" value="KRAB_dom_sf"/>
</dbReference>
<feature type="domain" description="KRAB" evidence="14">
    <location>
        <begin position="3"/>
        <end position="74"/>
    </location>
</feature>
<evidence type="ECO:0000259" key="13">
    <source>
        <dbReference type="PROSITE" id="PS50157"/>
    </source>
</evidence>
<evidence type="ECO:0000256" key="1">
    <source>
        <dbReference type="ARBA" id="ARBA00004123"/>
    </source>
</evidence>
<evidence type="ECO:0000259" key="14">
    <source>
        <dbReference type="PROSITE" id="PS50805"/>
    </source>
</evidence>
<evidence type="ECO:0000256" key="7">
    <source>
        <dbReference type="ARBA" id="ARBA00023015"/>
    </source>
</evidence>
<organism evidence="15 16">
    <name type="scientific">Terrapene triunguis</name>
    <name type="common">Three-toed box turtle</name>
    <dbReference type="NCBI Taxonomy" id="2587831"/>
    <lineage>
        <taxon>Eukaryota</taxon>
        <taxon>Metazoa</taxon>
        <taxon>Chordata</taxon>
        <taxon>Craniata</taxon>
        <taxon>Vertebrata</taxon>
        <taxon>Euteleostomi</taxon>
        <taxon>Archelosauria</taxon>
        <taxon>Testudinata</taxon>
        <taxon>Testudines</taxon>
        <taxon>Cryptodira</taxon>
        <taxon>Durocryptodira</taxon>
        <taxon>Testudinoidea</taxon>
        <taxon>Emydidae</taxon>
        <taxon>Terrapene</taxon>
    </lineage>
</organism>
<feature type="domain" description="C2H2-type" evidence="13">
    <location>
        <begin position="310"/>
        <end position="337"/>
    </location>
</feature>
<dbReference type="InParanoid" id="A0A674JZ46"/>
<evidence type="ECO:0000256" key="10">
    <source>
        <dbReference type="ARBA" id="ARBA00023242"/>
    </source>
</evidence>